<dbReference type="SUPFAM" id="SSF51735">
    <property type="entry name" value="NAD(P)-binding Rossmann-fold domains"/>
    <property type="match status" value="1"/>
</dbReference>
<dbReference type="AlphaFoldDB" id="A0A6N2CC60"/>
<dbReference type="GO" id="GO:0051287">
    <property type="term" value="F:NAD binding"/>
    <property type="evidence" value="ECO:0007669"/>
    <property type="project" value="InterPro"/>
</dbReference>
<feature type="domain" description="D-isomer specific 2-hydroxyacid dehydrogenase NAD-binding" evidence="2">
    <location>
        <begin position="76"/>
        <end position="146"/>
    </location>
</feature>
<comment type="caution">
    <text evidence="3">The sequence shown here is derived from an EMBL/GenBank/DDBJ whole genome shotgun (WGS) entry which is preliminary data.</text>
</comment>
<dbReference type="EMBL" id="RXGB01000238">
    <property type="protein sequence ID" value="TMX04399.1"/>
    <property type="molecule type" value="Genomic_DNA"/>
</dbReference>
<reference evidence="3" key="1">
    <citation type="submission" date="2019-05" db="EMBL/GenBank/DDBJ databases">
        <title>The de novo reference genome and transcriptome assemblies of the wild tomato species Solanum chilense.</title>
        <authorList>
            <person name="Stam R."/>
            <person name="Nosenko T."/>
            <person name="Hoerger A.C."/>
            <person name="Stephan W."/>
            <person name="Seidel M.A."/>
            <person name="Kuhn J.M.M."/>
            <person name="Haberer G."/>
            <person name="Tellier A."/>
        </authorList>
    </citation>
    <scope>NUCLEOTIDE SEQUENCE</scope>
    <source>
        <tissue evidence="3">Mature leaves</tissue>
    </source>
</reference>
<organism evidence="3">
    <name type="scientific">Solanum chilense</name>
    <name type="common">Tomato</name>
    <name type="synonym">Lycopersicon chilense</name>
    <dbReference type="NCBI Taxonomy" id="4083"/>
    <lineage>
        <taxon>Eukaryota</taxon>
        <taxon>Viridiplantae</taxon>
        <taxon>Streptophyta</taxon>
        <taxon>Embryophyta</taxon>
        <taxon>Tracheophyta</taxon>
        <taxon>Spermatophyta</taxon>
        <taxon>Magnoliopsida</taxon>
        <taxon>eudicotyledons</taxon>
        <taxon>Gunneridae</taxon>
        <taxon>Pentapetalae</taxon>
        <taxon>asterids</taxon>
        <taxon>lamiids</taxon>
        <taxon>Solanales</taxon>
        <taxon>Solanaceae</taxon>
        <taxon>Solanoideae</taxon>
        <taxon>Solaneae</taxon>
        <taxon>Solanum</taxon>
        <taxon>Solanum subgen. Lycopersicon</taxon>
    </lineage>
</organism>
<protein>
    <recommendedName>
        <fullName evidence="2">D-isomer specific 2-hydroxyacid dehydrogenase NAD-binding domain-containing protein</fullName>
    </recommendedName>
</protein>
<dbReference type="GO" id="GO:0005829">
    <property type="term" value="C:cytosol"/>
    <property type="evidence" value="ECO:0007669"/>
    <property type="project" value="TreeGrafter"/>
</dbReference>
<dbReference type="InterPro" id="IPR036291">
    <property type="entry name" value="NAD(P)-bd_dom_sf"/>
</dbReference>
<dbReference type="Pfam" id="PF02826">
    <property type="entry name" value="2-Hacid_dh_C"/>
    <property type="match status" value="1"/>
</dbReference>
<feature type="non-terminal residue" evidence="3">
    <location>
        <position position="1"/>
    </location>
</feature>
<dbReference type="GO" id="GO:0030267">
    <property type="term" value="F:glyoxylate reductase (NADPH) activity"/>
    <property type="evidence" value="ECO:0007669"/>
    <property type="project" value="TreeGrafter"/>
</dbReference>
<dbReference type="InterPro" id="IPR006140">
    <property type="entry name" value="D-isomer_DH_NAD-bd"/>
</dbReference>
<dbReference type="PANTHER" id="PTHR10996">
    <property type="entry name" value="2-HYDROXYACID DEHYDROGENASE-RELATED"/>
    <property type="match status" value="1"/>
</dbReference>
<dbReference type="PANTHER" id="PTHR10996:SF270">
    <property type="entry name" value="GLYOXYLATE_HYDROXYPYRUVATE REDUCTASE HPR3-LIKE"/>
    <property type="match status" value="1"/>
</dbReference>
<dbReference type="InterPro" id="IPR050223">
    <property type="entry name" value="D-isomer_2-hydroxyacid_DH"/>
</dbReference>
<accession>A0A6N2CC60</accession>
<sequence length="150" mass="16816">FLVLYGNTLFSKDVAVGLLIDVVRRIYAADRFVKKGLWPIQDHHFPLGSKVGSRKVGIFGLGSKGPNVARRLEAFERTRHIIHKEILLALGKRGVVINISREPKMELVKCLEEGEIAGAGLNAFDNEPNVPKLLLSMDNVVLTKHVWFLY</sequence>
<evidence type="ECO:0000256" key="1">
    <source>
        <dbReference type="ARBA" id="ARBA00023002"/>
    </source>
</evidence>
<dbReference type="GO" id="GO:0016618">
    <property type="term" value="F:hydroxypyruvate reductase [NAD(P)H] activity"/>
    <property type="evidence" value="ECO:0007669"/>
    <property type="project" value="TreeGrafter"/>
</dbReference>
<gene>
    <name evidence="3" type="ORF">EJD97_009055</name>
</gene>
<keyword evidence="1" id="KW-0560">Oxidoreductase</keyword>
<proteinExistence type="predicted"/>
<evidence type="ECO:0000313" key="3">
    <source>
        <dbReference type="EMBL" id="TMX04399.1"/>
    </source>
</evidence>
<name>A0A6N2CC60_SOLCI</name>
<evidence type="ECO:0000259" key="2">
    <source>
        <dbReference type="Pfam" id="PF02826"/>
    </source>
</evidence>
<dbReference type="Gene3D" id="3.40.50.720">
    <property type="entry name" value="NAD(P)-binding Rossmann-like Domain"/>
    <property type="match status" value="2"/>
</dbReference>